<comment type="caution">
    <text evidence="9">The sequence shown here is derived from an EMBL/GenBank/DDBJ whole genome shotgun (WGS) entry which is preliminary data.</text>
</comment>
<accession>A0ABU7TS07</accession>
<sequence>MSAVTSFLPYAVAAWLFGIGLYGIATSRNFIHLVGCLGVCQSATYVLLLGLGYRWGSIAPIFYDHPPGTPAVDPVMQALVLTDIVVGATLTALLLVLTIQAYKRGGSLDPEKLRPMRAGGKSGRDAGSSRVRDSERNAA</sequence>
<reference evidence="9 10" key="1">
    <citation type="journal article" date="2012" name="Genet. Mol. Biol.">
        <title>Analysis of 16S rRNA and mxaF genes revealing insights into Methylobacterium niche-specific plant association.</title>
        <authorList>
            <person name="Dourado M.N."/>
            <person name="Andreote F.D."/>
            <person name="Dini-Andreote F."/>
            <person name="Conti R."/>
            <person name="Araujo J.M."/>
            <person name="Araujo W.L."/>
        </authorList>
    </citation>
    <scope>NUCLEOTIDE SEQUENCE [LARGE SCALE GENOMIC DNA]</scope>
    <source>
        <strain evidence="9 10">TC3-10</strain>
    </source>
</reference>
<protein>
    <submittedName>
        <fullName evidence="9">Dehydrogenase</fullName>
    </submittedName>
</protein>
<keyword evidence="10" id="KW-1185">Reference proteome</keyword>
<feature type="transmembrane region" description="Helical" evidence="8">
    <location>
        <begin position="75"/>
        <end position="97"/>
    </location>
</feature>
<feature type="transmembrane region" description="Helical" evidence="8">
    <location>
        <begin position="6"/>
        <end position="24"/>
    </location>
</feature>
<dbReference type="EMBL" id="MLCA01000010">
    <property type="protein sequence ID" value="MEE7492578.1"/>
    <property type="molecule type" value="Genomic_DNA"/>
</dbReference>
<organism evidence="9 10">
    <name type="scientific">Methylobacterium oryzae</name>
    <dbReference type="NCBI Taxonomy" id="334852"/>
    <lineage>
        <taxon>Bacteria</taxon>
        <taxon>Pseudomonadati</taxon>
        <taxon>Pseudomonadota</taxon>
        <taxon>Alphaproteobacteria</taxon>
        <taxon>Hyphomicrobiales</taxon>
        <taxon>Methylobacteriaceae</taxon>
        <taxon>Methylobacterium</taxon>
    </lineage>
</organism>
<comment type="similarity">
    <text evidence="2">Belongs to the CPA3 antiporters (TC 2.A.63) subunit C family.</text>
</comment>
<dbReference type="PANTHER" id="PTHR34583">
    <property type="entry name" value="ANTIPORTER SUBUNIT MNHC2-RELATED"/>
    <property type="match status" value="1"/>
</dbReference>
<proteinExistence type="inferred from homology"/>
<dbReference type="Gene3D" id="1.10.287.3510">
    <property type="match status" value="1"/>
</dbReference>
<dbReference type="Pfam" id="PF00420">
    <property type="entry name" value="Oxidored_q2"/>
    <property type="match status" value="1"/>
</dbReference>
<name>A0ABU7TS07_9HYPH</name>
<evidence type="ECO:0000256" key="2">
    <source>
        <dbReference type="ARBA" id="ARBA00010388"/>
    </source>
</evidence>
<keyword evidence="4 8" id="KW-0812">Transmembrane</keyword>
<feature type="compositionally biased region" description="Basic and acidic residues" evidence="7">
    <location>
        <begin position="130"/>
        <end position="139"/>
    </location>
</feature>
<evidence type="ECO:0000256" key="6">
    <source>
        <dbReference type="ARBA" id="ARBA00023136"/>
    </source>
</evidence>
<feature type="region of interest" description="Disordered" evidence="7">
    <location>
        <begin position="107"/>
        <end position="139"/>
    </location>
</feature>
<dbReference type="Proteomes" id="UP001355206">
    <property type="component" value="Unassembled WGS sequence"/>
</dbReference>
<evidence type="ECO:0000256" key="7">
    <source>
        <dbReference type="SAM" id="MobiDB-lite"/>
    </source>
</evidence>
<comment type="subcellular location">
    <subcellularLocation>
        <location evidence="1">Cell membrane</location>
        <topology evidence="1">Multi-pass membrane protein</topology>
    </subcellularLocation>
</comment>
<evidence type="ECO:0000256" key="5">
    <source>
        <dbReference type="ARBA" id="ARBA00022989"/>
    </source>
</evidence>
<keyword evidence="3" id="KW-1003">Cell membrane</keyword>
<keyword evidence="5 8" id="KW-1133">Transmembrane helix</keyword>
<feature type="transmembrane region" description="Helical" evidence="8">
    <location>
        <begin position="31"/>
        <end position="55"/>
    </location>
</feature>
<evidence type="ECO:0000256" key="4">
    <source>
        <dbReference type="ARBA" id="ARBA00022692"/>
    </source>
</evidence>
<dbReference type="PANTHER" id="PTHR34583:SF2">
    <property type="entry name" value="ANTIPORTER SUBUNIT MNHC2-RELATED"/>
    <property type="match status" value="1"/>
</dbReference>
<evidence type="ECO:0000256" key="3">
    <source>
        <dbReference type="ARBA" id="ARBA00022475"/>
    </source>
</evidence>
<gene>
    <name evidence="9" type="ORF">MOTC310_19705</name>
</gene>
<dbReference type="RefSeq" id="WP_331303028.1">
    <property type="nucleotide sequence ID" value="NZ_MLCA01000010.1"/>
</dbReference>
<dbReference type="InterPro" id="IPR039428">
    <property type="entry name" value="NUOK/Mnh_C1-like"/>
</dbReference>
<evidence type="ECO:0000256" key="1">
    <source>
        <dbReference type="ARBA" id="ARBA00004651"/>
    </source>
</evidence>
<keyword evidence="6 8" id="KW-0472">Membrane</keyword>
<dbReference type="InterPro" id="IPR050601">
    <property type="entry name" value="CPA3_antiporter_subunitC"/>
</dbReference>
<evidence type="ECO:0000256" key="8">
    <source>
        <dbReference type="SAM" id="Phobius"/>
    </source>
</evidence>
<evidence type="ECO:0000313" key="9">
    <source>
        <dbReference type="EMBL" id="MEE7492578.1"/>
    </source>
</evidence>
<evidence type="ECO:0000313" key="10">
    <source>
        <dbReference type="Proteomes" id="UP001355206"/>
    </source>
</evidence>